<dbReference type="EMBL" id="HBIJ01016025">
    <property type="protein sequence ID" value="CAE0369926.1"/>
    <property type="molecule type" value="Transcribed_RNA"/>
</dbReference>
<protein>
    <submittedName>
        <fullName evidence="2">Uncharacterized protein</fullName>
    </submittedName>
</protein>
<reference evidence="2" key="1">
    <citation type="submission" date="2021-01" db="EMBL/GenBank/DDBJ databases">
        <authorList>
            <person name="Corre E."/>
            <person name="Pelletier E."/>
            <person name="Niang G."/>
            <person name="Scheremetjew M."/>
            <person name="Finn R."/>
            <person name="Kale V."/>
            <person name="Holt S."/>
            <person name="Cochrane G."/>
            <person name="Meng A."/>
            <person name="Brown T."/>
            <person name="Cohen L."/>
        </authorList>
    </citation>
    <scope>NUCLEOTIDE SEQUENCE</scope>
    <source>
        <strain evidence="2">CCMP1510</strain>
    </source>
</reference>
<feature type="region of interest" description="Disordered" evidence="1">
    <location>
        <begin position="332"/>
        <end position="358"/>
    </location>
</feature>
<name>A0A7S3K1S6_9STRA</name>
<dbReference type="AlphaFoldDB" id="A0A7S3K1S6"/>
<feature type="region of interest" description="Disordered" evidence="1">
    <location>
        <begin position="882"/>
        <end position="927"/>
    </location>
</feature>
<evidence type="ECO:0000313" key="2">
    <source>
        <dbReference type="EMBL" id="CAE0369926.1"/>
    </source>
</evidence>
<proteinExistence type="predicted"/>
<sequence length="999" mass="110739">MSGNRIPFLEYSSTFDTLCSSAVSPVEELAKTNAVAARILSVVKSNFPEKFEHNAAHVTPILARYSTPHVNCPSSVSFLPKVSATSEHQNSVLNSFPIHSVIAGPSGAGKSSIVNMISNFIQAGRIMNSQFYGREMQEDLQQLAWGQHDDTVLSLSSDEEEGDDEENDEEDNTKMTIGEFMKKRLQHPDIFHVFKVKATSKEQTVVTQVQSARNGLVVIDEGQRYFLKAQEANDPFARAVLTATDEHKASILFSGGTSILTLGIWRQNGYTQQRVQKGNHRAEYSTCLENGLIRRTHITIISQAPPQIVSEEASCISPSRFKESADRAANFSVPAFSPEPRRPRPSLPTAGAHVAEKSSSKGETIWISDVDSQGEPQEERIELESVAFVINLFWRLLDAKTEMWKKQNHTVLSLFVESTATTNSECERIHREYLRVCETMGVPRAEAERFLPQIKLQKMASELTVGLFGFNIAIKILQGNAELLSYCNHIAKELPPLTSSFNGNRGVKAIIHSALVDKIRAAVEDEWKENVRQTDDQPNLLMHLEDRNSNIYARAIPDNIKPLVFAELKKQVDIMISLFGSADPTPSQHPSTTAIDGRKQMLASSSGPDSSLVQPPVTVMQAKPPAASSVMVMQTKSEIVCLQLLNEAEVASRTEVHSSDIMANNKTVPQFCAVKVLESVSKLLSMNDNSVKRNMENDESYSLEAPVQPTCYNFKKVVPIDTFILPGTRKSKYQKNVNLNNFPKTIQAAYTLLNKIGEMVPIEEIGDTSDKAHPELWNSAKKPLWQLSEVSAGDGQTRKKTTTTIKFGNPSVRNYIEHATKLTDRAFIAEATTVVALRLKCFSIAAKALGLPVDALNKFIEQEGLVDTQSQVDKSRATLAGADMEDAPVEEEHVPDNDANMEQPAEEAAEKDERVAYDAEESSFSNDAAHDHAIVENWSLPSPKVQQKNEQQKRVEISSALPKTSEDIVPSRRQQPRRRCNNLDGGNTKDSTTKKARIK</sequence>
<evidence type="ECO:0000256" key="1">
    <source>
        <dbReference type="SAM" id="MobiDB-lite"/>
    </source>
</evidence>
<dbReference type="SUPFAM" id="SSF52540">
    <property type="entry name" value="P-loop containing nucleoside triphosphate hydrolases"/>
    <property type="match status" value="1"/>
</dbReference>
<feature type="region of interest" description="Disordered" evidence="1">
    <location>
        <begin position="939"/>
        <end position="999"/>
    </location>
</feature>
<dbReference type="InterPro" id="IPR027417">
    <property type="entry name" value="P-loop_NTPase"/>
</dbReference>
<accession>A0A7S3K1S6</accession>
<organism evidence="2">
    <name type="scientific">Aureoumbra lagunensis</name>
    <dbReference type="NCBI Taxonomy" id="44058"/>
    <lineage>
        <taxon>Eukaryota</taxon>
        <taxon>Sar</taxon>
        <taxon>Stramenopiles</taxon>
        <taxon>Ochrophyta</taxon>
        <taxon>Pelagophyceae</taxon>
        <taxon>Pelagomonadales</taxon>
        <taxon>Aureoumbra</taxon>
    </lineage>
</organism>
<gene>
    <name evidence="2" type="ORF">ALAG00032_LOCUS10690</name>
</gene>